<reference evidence="2" key="1">
    <citation type="journal article" date="2022" name="bioRxiv">
        <title>Sequencing and chromosome-scale assembly of the giantPleurodeles waltlgenome.</title>
        <authorList>
            <person name="Brown T."/>
            <person name="Elewa A."/>
            <person name="Iarovenko S."/>
            <person name="Subramanian E."/>
            <person name="Araus A.J."/>
            <person name="Petzold A."/>
            <person name="Susuki M."/>
            <person name="Suzuki K.-i.T."/>
            <person name="Hayashi T."/>
            <person name="Toyoda A."/>
            <person name="Oliveira C."/>
            <person name="Osipova E."/>
            <person name="Leigh N.D."/>
            <person name="Simon A."/>
            <person name="Yun M.H."/>
        </authorList>
    </citation>
    <scope>NUCLEOTIDE SEQUENCE</scope>
    <source>
        <strain evidence="2">20211129_DDA</strain>
        <tissue evidence="2">Liver</tissue>
    </source>
</reference>
<feature type="region of interest" description="Disordered" evidence="1">
    <location>
        <begin position="182"/>
        <end position="206"/>
    </location>
</feature>
<feature type="compositionally biased region" description="Polar residues" evidence="1">
    <location>
        <begin position="182"/>
        <end position="192"/>
    </location>
</feature>
<feature type="compositionally biased region" description="Polar residues" evidence="1">
    <location>
        <begin position="10"/>
        <end position="20"/>
    </location>
</feature>
<accession>A0AAV7M8L6</accession>
<keyword evidence="3" id="KW-1185">Reference proteome</keyword>
<dbReference type="EMBL" id="JANPWB010000014">
    <property type="protein sequence ID" value="KAJ1100110.1"/>
    <property type="molecule type" value="Genomic_DNA"/>
</dbReference>
<name>A0AAV7M8L6_PLEWA</name>
<protein>
    <submittedName>
        <fullName evidence="2">Uncharacterized protein</fullName>
    </submittedName>
</protein>
<evidence type="ECO:0000256" key="1">
    <source>
        <dbReference type="SAM" id="MobiDB-lite"/>
    </source>
</evidence>
<feature type="region of interest" description="Disordered" evidence="1">
    <location>
        <begin position="1"/>
        <end position="37"/>
    </location>
</feature>
<evidence type="ECO:0000313" key="3">
    <source>
        <dbReference type="Proteomes" id="UP001066276"/>
    </source>
</evidence>
<evidence type="ECO:0000313" key="2">
    <source>
        <dbReference type="EMBL" id="KAJ1100110.1"/>
    </source>
</evidence>
<dbReference type="Proteomes" id="UP001066276">
    <property type="component" value="Chromosome 10"/>
</dbReference>
<proteinExistence type="predicted"/>
<sequence>MGRHKRMDPSQGNTMEQYTNPVPLPQRPAQADGSRDGVRVPVTSDELSHMELLAAIQGSRVALEGKIETVAVEVNLLQADLLKVSDKVKVAEGSIVELQTEVGTLRKQMVQATSTVGRLKARSDSQLSNAHLSGFTIDEAPDLITISDLVDEKFVENQEIPVNDNHDVDKVSRMGFTTNLHKTSSLKPSSKFNPMLPSGNRIDTFH</sequence>
<gene>
    <name evidence="2" type="ORF">NDU88_005199</name>
</gene>
<comment type="caution">
    <text evidence="2">The sequence shown here is derived from an EMBL/GenBank/DDBJ whole genome shotgun (WGS) entry which is preliminary data.</text>
</comment>
<dbReference type="Gene3D" id="1.20.5.340">
    <property type="match status" value="1"/>
</dbReference>
<organism evidence="2 3">
    <name type="scientific">Pleurodeles waltl</name>
    <name type="common">Iberian ribbed newt</name>
    <dbReference type="NCBI Taxonomy" id="8319"/>
    <lineage>
        <taxon>Eukaryota</taxon>
        <taxon>Metazoa</taxon>
        <taxon>Chordata</taxon>
        <taxon>Craniata</taxon>
        <taxon>Vertebrata</taxon>
        <taxon>Euteleostomi</taxon>
        <taxon>Amphibia</taxon>
        <taxon>Batrachia</taxon>
        <taxon>Caudata</taxon>
        <taxon>Salamandroidea</taxon>
        <taxon>Salamandridae</taxon>
        <taxon>Pleurodelinae</taxon>
        <taxon>Pleurodeles</taxon>
    </lineage>
</organism>
<dbReference type="AlphaFoldDB" id="A0AAV7M8L6"/>